<evidence type="ECO:0000256" key="1">
    <source>
        <dbReference type="ARBA" id="ARBA00022801"/>
    </source>
</evidence>
<organism evidence="3 4">
    <name type="scientific">Pyronema omphalodes (strain CBS 100304)</name>
    <name type="common">Pyronema confluens</name>
    <dbReference type="NCBI Taxonomy" id="1076935"/>
    <lineage>
        <taxon>Eukaryota</taxon>
        <taxon>Fungi</taxon>
        <taxon>Dikarya</taxon>
        <taxon>Ascomycota</taxon>
        <taxon>Pezizomycotina</taxon>
        <taxon>Pezizomycetes</taxon>
        <taxon>Pezizales</taxon>
        <taxon>Pyronemataceae</taxon>
        <taxon>Pyronema</taxon>
    </lineage>
</organism>
<dbReference type="EMBL" id="HF935553">
    <property type="protein sequence ID" value="CCX10577.1"/>
    <property type="molecule type" value="Genomic_DNA"/>
</dbReference>
<dbReference type="OMA" id="LMWFTER"/>
<dbReference type="PANTHER" id="PTHR48081:SF31">
    <property type="entry name" value="STERYL ACETYL HYDROLASE MUG81-RELATED"/>
    <property type="match status" value="1"/>
</dbReference>
<sequence>MSTFKSNPPPPATVGEKLAMVYIVANALRLSFQQYLSASLFSLPPKSPPRGVLVASATFRNTFSPTNWRQHHLTGGSTSDTYKKWINEKPQKDAGYKYEVEDISSEGMDTRIMWIGKPTAKKIIMYIHGGGFVLPIATHMLQMARYMREESEKASGQEVAVAVVEYYCAPAKQFPTPMHQGVLALNHLLAKGIAPSNISFMGDSAGGHCTMSILSHILHPYPGVPHVSPISEPFASAILLSPWVCMDTSFESFKKFSHIDYITPELGGYWAECALGKGTTEAEVAAGRFHAEAMKAPEEWWNGLDRIVKFVGITVGAWETLSESIYEFAKRIEAGSGTKVELVTGEQEVHDQPPMDFLKKRPAGVVTLSMAKWLSESFRE</sequence>
<accession>U4L2N1</accession>
<protein>
    <submittedName>
        <fullName evidence="3">Similar to AB hydrolase superfamily protein C4A8.06c acc. no. O14158</fullName>
    </submittedName>
</protein>
<dbReference type="PANTHER" id="PTHR48081">
    <property type="entry name" value="AB HYDROLASE SUPERFAMILY PROTEIN C4A8.06C"/>
    <property type="match status" value="1"/>
</dbReference>
<evidence type="ECO:0000313" key="4">
    <source>
        <dbReference type="Proteomes" id="UP000018144"/>
    </source>
</evidence>
<dbReference type="SUPFAM" id="SSF53474">
    <property type="entry name" value="alpha/beta-Hydrolases"/>
    <property type="match status" value="1"/>
</dbReference>
<keyword evidence="1 3" id="KW-0378">Hydrolase</keyword>
<evidence type="ECO:0000259" key="2">
    <source>
        <dbReference type="Pfam" id="PF07859"/>
    </source>
</evidence>
<dbReference type="GO" id="GO:0016787">
    <property type="term" value="F:hydrolase activity"/>
    <property type="evidence" value="ECO:0007669"/>
    <property type="project" value="UniProtKB-KW"/>
</dbReference>
<name>U4L2N1_PYROM</name>
<proteinExistence type="predicted"/>
<dbReference type="InterPro" id="IPR050300">
    <property type="entry name" value="GDXG_lipolytic_enzyme"/>
</dbReference>
<dbReference type="eggNOG" id="KOG1515">
    <property type="taxonomic scope" value="Eukaryota"/>
</dbReference>
<dbReference type="Pfam" id="PF07859">
    <property type="entry name" value="Abhydrolase_3"/>
    <property type="match status" value="1"/>
</dbReference>
<dbReference type="Proteomes" id="UP000018144">
    <property type="component" value="Unassembled WGS sequence"/>
</dbReference>
<dbReference type="Gene3D" id="3.40.50.1820">
    <property type="entry name" value="alpha/beta hydrolase"/>
    <property type="match status" value="1"/>
</dbReference>
<dbReference type="InterPro" id="IPR013094">
    <property type="entry name" value="AB_hydrolase_3"/>
</dbReference>
<evidence type="ECO:0000313" key="3">
    <source>
        <dbReference type="EMBL" id="CCX10577.1"/>
    </source>
</evidence>
<dbReference type="STRING" id="1076935.U4L2N1"/>
<feature type="domain" description="Alpha/beta hydrolase fold-3" evidence="2">
    <location>
        <begin position="124"/>
        <end position="351"/>
    </location>
</feature>
<reference evidence="3 4" key="1">
    <citation type="journal article" date="2013" name="PLoS Genet.">
        <title>The genome and development-dependent transcriptomes of Pyronema confluens: a window into fungal evolution.</title>
        <authorList>
            <person name="Traeger S."/>
            <person name="Altegoer F."/>
            <person name="Freitag M."/>
            <person name="Gabaldon T."/>
            <person name="Kempken F."/>
            <person name="Kumar A."/>
            <person name="Marcet-Houben M."/>
            <person name="Poggeler S."/>
            <person name="Stajich J.E."/>
            <person name="Nowrousian M."/>
        </authorList>
    </citation>
    <scope>NUCLEOTIDE SEQUENCE [LARGE SCALE GENOMIC DNA]</scope>
    <source>
        <strain evidence="4">CBS 100304</strain>
        <tissue evidence="3">Vegetative mycelium</tissue>
    </source>
</reference>
<gene>
    <name evidence="3" type="ORF">PCON_10171</name>
</gene>
<dbReference type="AlphaFoldDB" id="U4L2N1"/>
<dbReference type="InterPro" id="IPR029058">
    <property type="entry name" value="AB_hydrolase_fold"/>
</dbReference>
<dbReference type="OrthoDB" id="2152029at2759"/>
<keyword evidence="4" id="KW-1185">Reference proteome</keyword>